<dbReference type="AlphaFoldDB" id="A0A0D2E8U6"/>
<dbReference type="Gene3D" id="1.10.630.10">
    <property type="entry name" value="Cytochrome P450"/>
    <property type="match status" value="1"/>
</dbReference>
<evidence type="ECO:0000313" key="9">
    <source>
        <dbReference type="EMBL" id="KIW51095.1"/>
    </source>
</evidence>
<evidence type="ECO:0000256" key="1">
    <source>
        <dbReference type="ARBA" id="ARBA00001971"/>
    </source>
</evidence>
<dbReference type="GO" id="GO:0016705">
    <property type="term" value="F:oxidoreductase activity, acting on paired donors, with incorporation or reduction of molecular oxygen"/>
    <property type="evidence" value="ECO:0007669"/>
    <property type="project" value="InterPro"/>
</dbReference>
<evidence type="ECO:0000256" key="7">
    <source>
        <dbReference type="RuleBase" id="RU000461"/>
    </source>
</evidence>
<dbReference type="HOGENOM" id="CLU_001570_14_0_1"/>
<dbReference type="RefSeq" id="XP_013311679.1">
    <property type="nucleotide sequence ID" value="XM_013456225.1"/>
</dbReference>
<proteinExistence type="inferred from homology"/>
<accession>A0A0D2E8U6</accession>
<organism evidence="9 10">
    <name type="scientific">Exophiala xenobiotica</name>
    <dbReference type="NCBI Taxonomy" id="348802"/>
    <lineage>
        <taxon>Eukaryota</taxon>
        <taxon>Fungi</taxon>
        <taxon>Dikarya</taxon>
        <taxon>Ascomycota</taxon>
        <taxon>Pezizomycotina</taxon>
        <taxon>Eurotiomycetes</taxon>
        <taxon>Chaetothyriomycetidae</taxon>
        <taxon>Chaetothyriales</taxon>
        <taxon>Herpotrichiellaceae</taxon>
        <taxon>Exophiala</taxon>
    </lineage>
</organism>
<feature type="binding site" description="axial binding residue" evidence="6">
    <location>
        <position position="475"/>
    </location>
    <ligand>
        <name>heme</name>
        <dbReference type="ChEBI" id="CHEBI:30413"/>
    </ligand>
    <ligandPart>
        <name>Fe</name>
        <dbReference type="ChEBI" id="CHEBI:18248"/>
    </ligandPart>
</feature>
<dbReference type="PROSITE" id="PS00086">
    <property type="entry name" value="CYTOCHROME_P450"/>
    <property type="match status" value="1"/>
</dbReference>
<dbReference type="EMBL" id="KN847322">
    <property type="protein sequence ID" value="KIW51095.1"/>
    <property type="molecule type" value="Genomic_DNA"/>
</dbReference>
<dbReference type="InterPro" id="IPR050121">
    <property type="entry name" value="Cytochrome_P450_monoxygenase"/>
</dbReference>
<comment type="similarity">
    <text evidence="2 7">Belongs to the cytochrome P450 family.</text>
</comment>
<name>A0A0D2E8U6_9EURO</name>
<dbReference type="GO" id="GO:0005506">
    <property type="term" value="F:iron ion binding"/>
    <property type="evidence" value="ECO:0007669"/>
    <property type="project" value="InterPro"/>
</dbReference>
<keyword evidence="6 7" id="KW-0349">Heme</keyword>
<keyword evidence="7" id="KW-0503">Monooxygenase</keyword>
<protein>
    <submittedName>
        <fullName evidence="9">Uncharacterized protein</fullName>
    </submittedName>
</protein>
<dbReference type="PANTHER" id="PTHR24305:SF232">
    <property type="entry name" value="P450, PUTATIVE (EUROFUNG)-RELATED"/>
    <property type="match status" value="1"/>
</dbReference>
<dbReference type="GO" id="GO:0020037">
    <property type="term" value="F:heme binding"/>
    <property type="evidence" value="ECO:0007669"/>
    <property type="project" value="InterPro"/>
</dbReference>
<keyword evidence="5 6" id="KW-0408">Iron</keyword>
<dbReference type="CDD" id="cd11060">
    <property type="entry name" value="CYP57A1-like"/>
    <property type="match status" value="1"/>
</dbReference>
<reference evidence="9 10" key="1">
    <citation type="submission" date="2015-01" db="EMBL/GenBank/DDBJ databases">
        <title>The Genome Sequence of Exophiala xenobiotica CBS118157.</title>
        <authorList>
            <consortium name="The Broad Institute Genomics Platform"/>
            <person name="Cuomo C."/>
            <person name="de Hoog S."/>
            <person name="Gorbushina A."/>
            <person name="Stielow B."/>
            <person name="Teixiera M."/>
            <person name="Abouelleil A."/>
            <person name="Chapman S.B."/>
            <person name="Priest M."/>
            <person name="Young S.K."/>
            <person name="Wortman J."/>
            <person name="Nusbaum C."/>
            <person name="Birren B."/>
        </authorList>
    </citation>
    <scope>NUCLEOTIDE SEQUENCE [LARGE SCALE GENOMIC DNA]</scope>
    <source>
        <strain evidence="9 10">CBS 118157</strain>
    </source>
</reference>
<comment type="cofactor">
    <cofactor evidence="1 6">
        <name>heme</name>
        <dbReference type="ChEBI" id="CHEBI:30413"/>
    </cofactor>
</comment>
<dbReference type="PANTHER" id="PTHR24305">
    <property type="entry name" value="CYTOCHROME P450"/>
    <property type="match status" value="1"/>
</dbReference>
<keyword evidence="3 6" id="KW-0479">Metal-binding</keyword>
<keyword evidence="8" id="KW-1133">Transmembrane helix</keyword>
<dbReference type="STRING" id="348802.A0A0D2E8U6"/>
<evidence type="ECO:0000313" key="10">
    <source>
        <dbReference type="Proteomes" id="UP000054342"/>
    </source>
</evidence>
<evidence type="ECO:0000256" key="6">
    <source>
        <dbReference type="PIRSR" id="PIRSR602403-1"/>
    </source>
</evidence>
<dbReference type="GeneID" id="25331755"/>
<dbReference type="InterPro" id="IPR036396">
    <property type="entry name" value="Cyt_P450_sf"/>
</dbReference>
<keyword evidence="10" id="KW-1185">Reference proteome</keyword>
<dbReference type="OrthoDB" id="4118714at2759"/>
<dbReference type="InterPro" id="IPR002403">
    <property type="entry name" value="Cyt_P450_E_grp-IV"/>
</dbReference>
<evidence type="ECO:0000256" key="3">
    <source>
        <dbReference type="ARBA" id="ARBA00022723"/>
    </source>
</evidence>
<dbReference type="Proteomes" id="UP000054342">
    <property type="component" value="Unassembled WGS sequence"/>
</dbReference>
<gene>
    <name evidence="9" type="ORF">PV05_09847</name>
</gene>
<evidence type="ECO:0000256" key="2">
    <source>
        <dbReference type="ARBA" id="ARBA00010617"/>
    </source>
</evidence>
<keyword evidence="4 7" id="KW-0560">Oxidoreductase</keyword>
<dbReference type="InterPro" id="IPR001128">
    <property type="entry name" value="Cyt_P450"/>
</dbReference>
<dbReference type="Pfam" id="PF00067">
    <property type="entry name" value="p450"/>
    <property type="match status" value="2"/>
</dbReference>
<keyword evidence="8" id="KW-0472">Membrane</keyword>
<evidence type="ECO:0000256" key="4">
    <source>
        <dbReference type="ARBA" id="ARBA00023002"/>
    </source>
</evidence>
<evidence type="ECO:0000256" key="5">
    <source>
        <dbReference type="ARBA" id="ARBA00023004"/>
    </source>
</evidence>
<dbReference type="GO" id="GO:0004497">
    <property type="term" value="F:monooxygenase activity"/>
    <property type="evidence" value="ECO:0007669"/>
    <property type="project" value="UniProtKB-KW"/>
</dbReference>
<dbReference type="PRINTS" id="PR00385">
    <property type="entry name" value="P450"/>
</dbReference>
<dbReference type="SUPFAM" id="SSF48264">
    <property type="entry name" value="Cytochrome P450"/>
    <property type="match status" value="1"/>
</dbReference>
<dbReference type="PRINTS" id="PR00465">
    <property type="entry name" value="EP450IV"/>
</dbReference>
<feature type="transmembrane region" description="Helical" evidence="8">
    <location>
        <begin position="15"/>
        <end position="34"/>
    </location>
</feature>
<dbReference type="InterPro" id="IPR017972">
    <property type="entry name" value="Cyt_P450_CS"/>
</dbReference>
<sequence length="502" mass="56290">MNQSLNQSLQEGLRVLRANLPSLLVGLILVYLVVNKYRRQLNSIPGPFVAGFTDLWRFFDALFANPHETHIKLHRQTGSSLVRIGPRTVSVADPALIPKIYGLNSGFTKTKFYTLHMLSYHGQFTPSLFTTLDETYHSKYKRPIANAYSMSNLVDFEPLIDSTSALFMSRLDEFVASKETFNFGQWLQINIAPSGEIVFSTKLGFLETRSDVDGIMADIRTKVFYGGSVGQIPTVDKFITKSPLFLALVPTHPIVNFTVERMKERLAVKAQGVEDKRRDFLTRCFEAQSKYPDLVTDKIIRMYNIDNVLAGSDTTGISFRSVSTALPTMVLSPVGLLTVSEVFYYLMKSPDCLKKVVEEIDQADKAGNLSEFVTWKESNNLPYLQACIKEALRMHPAVGLLLERYVPKGGIELAGKYIPEGTIVGVNPWVAARNRDVYGSDADSFRPERWLEASTEQLAAMDRASLTFGHGARSCIGKNISMLEIAKLVPQLLRHYEVRSNC</sequence>
<evidence type="ECO:0000256" key="8">
    <source>
        <dbReference type="SAM" id="Phobius"/>
    </source>
</evidence>
<keyword evidence="8" id="KW-0812">Transmembrane</keyword>